<proteinExistence type="predicted"/>
<evidence type="ECO:0000313" key="2">
    <source>
        <dbReference type="Proteomes" id="UP000018144"/>
    </source>
</evidence>
<name>U4LHU7_PYROM</name>
<gene>
    <name evidence="1" type="ORF">PCON_02834</name>
</gene>
<dbReference type="Proteomes" id="UP000018144">
    <property type="component" value="Unassembled WGS sequence"/>
</dbReference>
<dbReference type="AlphaFoldDB" id="U4LHU7"/>
<accession>U4LHU7</accession>
<organism evidence="1 2">
    <name type="scientific">Pyronema omphalodes (strain CBS 100304)</name>
    <name type="common">Pyronema confluens</name>
    <dbReference type="NCBI Taxonomy" id="1076935"/>
    <lineage>
        <taxon>Eukaryota</taxon>
        <taxon>Fungi</taxon>
        <taxon>Dikarya</taxon>
        <taxon>Ascomycota</taxon>
        <taxon>Pezizomycotina</taxon>
        <taxon>Pezizomycetes</taxon>
        <taxon>Pezizales</taxon>
        <taxon>Pyronemataceae</taxon>
        <taxon>Pyronema</taxon>
    </lineage>
</organism>
<keyword evidence="2" id="KW-1185">Reference proteome</keyword>
<dbReference type="EMBL" id="HF936373">
    <property type="protein sequence ID" value="CCX16238.1"/>
    <property type="molecule type" value="Genomic_DNA"/>
</dbReference>
<evidence type="ECO:0000313" key="1">
    <source>
        <dbReference type="EMBL" id="CCX16238.1"/>
    </source>
</evidence>
<reference evidence="1 2" key="1">
    <citation type="journal article" date="2013" name="PLoS Genet.">
        <title>The genome and development-dependent transcriptomes of Pyronema confluens: a window into fungal evolution.</title>
        <authorList>
            <person name="Traeger S."/>
            <person name="Altegoer F."/>
            <person name="Freitag M."/>
            <person name="Gabaldon T."/>
            <person name="Kempken F."/>
            <person name="Kumar A."/>
            <person name="Marcet-Houben M."/>
            <person name="Poggeler S."/>
            <person name="Stajich J.E."/>
            <person name="Nowrousian M."/>
        </authorList>
    </citation>
    <scope>NUCLEOTIDE SEQUENCE [LARGE SCALE GENOMIC DNA]</scope>
    <source>
        <strain evidence="2">CBS 100304</strain>
        <tissue evidence="1">Vegetative mycelium</tissue>
    </source>
</reference>
<protein>
    <submittedName>
        <fullName evidence="1">Uncharacterized protein</fullName>
    </submittedName>
</protein>
<sequence>MLCCRGKEPSPSQEQHSKRRYARLSENVLEHRYHIHSFGDRQPRPPIESCEIKWGTTPVRFDGGTTLLVEILAIGLMVRWNDARP</sequence>